<evidence type="ECO:0000259" key="4">
    <source>
        <dbReference type="PROSITE" id="PS50067"/>
    </source>
</evidence>
<sequence>MPNNLTTRLKKERMSAPLLGSLLGSRIISVRLTCLLSVDRWLPHLRELQGTFGMGSTTEASSFQVTENPWDMSRVSGGSSGGPAAAVSAQQFMVSLDNDTFGSVRQRASSCEALDVDRDFLLRMSYLEIYNEDINDLLAPEHRKFGESHRHIEETDMNLYSSRSYIICRMIIESRGRTEDEDINNSCDAVRVQVLNLVDLVGSKHAAKTSAEALKAKGGHVQYRDSKLTCILQPTLGGIAITAIICSINLAQIQADETKRSL</sequence>
<dbReference type="SUPFAM" id="SSF75304">
    <property type="entry name" value="Amidase signature (AS) enzymes"/>
    <property type="match status" value="1"/>
</dbReference>
<evidence type="ECO:0000313" key="5">
    <source>
        <dbReference type="EMBL" id="CAK7355679.1"/>
    </source>
</evidence>
<evidence type="ECO:0000256" key="3">
    <source>
        <dbReference type="PROSITE-ProRule" id="PRU00283"/>
    </source>
</evidence>
<dbReference type="EMBL" id="CAWUPB010001195">
    <property type="protein sequence ID" value="CAK7355679.1"/>
    <property type="molecule type" value="Genomic_DNA"/>
</dbReference>
<organism evidence="5 6">
    <name type="scientific">Dovyalis caffra</name>
    <dbReference type="NCBI Taxonomy" id="77055"/>
    <lineage>
        <taxon>Eukaryota</taxon>
        <taxon>Viridiplantae</taxon>
        <taxon>Streptophyta</taxon>
        <taxon>Embryophyta</taxon>
        <taxon>Tracheophyta</taxon>
        <taxon>Spermatophyta</taxon>
        <taxon>Magnoliopsida</taxon>
        <taxon>eudicotyledons</taxon>
        <taxon>Gunneridae</taxon>
        <taxon>Pentapetalae</taxon>
        <taxon>rosids</taxon>
        <taxon>fabids</taxon>
        <taxon>Malpighiales</taxon>
        <taxon>Salicaceae</taxon>
        <taxon>Flacourtieae</taxon>
        <taxon>Dovyalis</taxon>
    </lineage>
</organism>
<keyword evidence="1" id="KW-0175">Coiled coil</keyword>
<proteinExistence type="inferred from homology"/>
<dbReference type="InterPro" id="IPR001752">
    <property type="entry name" value="Kinesin_motor_dom"/>
</dbReference>
<dbReference type="SUPFAM" id="SSF52540">
    <property type="entry name" value="P-loop containing nucleoside triphosphate hydrolases"/>
    <property type="match status" value="1"/>
</dbReference>
<dbReference type="InterPro" id="IPR036961">
    <property type="entry name" value="Kinesin_motor_dom_sf"/>
</dbReference>
<dbReference type="GO" id="GO:0003777">
    <property type="term" value="F:microtubule motor activity"/>
    <property type="evidence" value="ECO:0007669"/>
    <property type="project" value="InterPro"/>
</dbReference>
<evidence type="ECO:0000256" key="1">
    <source>
        <dbReference type="ARBA" id="ARBA00023054"/>
    </source>
</evidence>
<dbReference type="Gene3D" id="3.90.1300.10">
    <property type="entry name" value="Amidase signature (AS) domain"/>
    <property type="match status" value="1"/>
</dbReference>
<dbReference type="SMART" id="SM00129">
    <property type="entry name" value="KISc"/>
    <property type="match status" value="1"/>
</dbReference>
<dbReference type="Pfam" id="PF01425">
    <property type="entry name" value="Amidase"/>
    <property type="match status" value="1"/>
</dbReference>
<dbReference type="PRINTS" id="PR00380">
    <property type="entry name" value="KINESINHEAVY"/>
</dbReference>
<accession>A0AAV1SSX7</accession>
<comment type="caution">
    <text evidence="5">The sequence shown here is derived from an EMBL/GenBank/DDBJ whole genome shotgun (WGS) entry which is preliminary data.</text>
</comment>
<dbReference type="Gene3D" id="3.40.850.10">
    <property type="entry name" value="Kinesin motor domain"/>
    <property type="match status" value="1"/>
</dbReference>
<reference evidence="5 6" key="1">
    <citation type="submission" date="2024-01" db="EMBL/GenBank/DDBJ databases">
        <authorList>
            <person name="Waweru B."/>
        </authorList>
    </citation>
    <scope>NUCLEOTIDE SEQUENCE [LARGE SCALE GENOMIC DNA]</scope>
</reference>
<evidence type="ECO:0000313" key="6">
    <source>
        <dbReference type="Proteomes" id="UP001314170"/>
    </source>
</evidence>
<feature type="domain" description="Kinesin motor" evidence="4">
    <location>
        <begin position="212"/>
        <end position="262"/>
    </location>
</feature>
<gene>
    <name evidence="5" type="ORF">DCAF_LOCUS25939</name>
</gene>
<dbReference type="GO" id="GO:0005524">
    <property type="term" value="F:ATP binding"/>
    <property type="evidence" value="ECO:0007669"/>
    <property type="project" value="InterPro"/>
</dbReference>
<dbReference type="Pfam" id="PF00225">
    <property type="entry name" value="Kinesin"/>
    <property type="match status" value="2"/>
</dbReference>
<evidence type="ECO:0000256" key="2">
    <source>
        <dbReference type="ARBA" id="ARBA00023175"/>
    </source>
</evidence>
<dbReference type="InterPro" id="IPR027640">
    <property type="entry name" value="Kinesin-like_fam"/>
</dbReference>
<keyword evidence="6" id="KW-1185">Reference proteome</keyword>
<dbReference type="InterPro" id="IPR027417">
    <property type="entry name" value="P-loop_NTPase"/>
</dbReference>
<comment type="caution">
    <text evidence="3">Lacks conserved residue(s) required for the propagation of feature annotation.</text>
</comment>
<dbReference type="AlphaFoldDB" id="A0AAV1SSX7"/>
<keyword evidence="2" id="KW-0505">Motor protein</keyword>
<dbReference type="GO" id="GO:0008017">
    <property type="term" value="F:microtubule binding"/>
    <property type="evidence" value="ECO:0007669"/>
    <property type="project" value="InterPro"/>
</dbReference>
<dbReference type="PANTHER" id="PTHR47968">
    <property type="entry name" value="CENTROMERE PROTEIN E"/>
    <property type="match status" value="1"/>
</dbReference>
<dbReference type="PROSITE" id="PS50067">
    <property type="entry name" value="KINESIN_MOTOR_2"/>
    <property type="match status" value="1"/>
</dbReference>
<dbReference type="InterPro" id="IPR036928">
    <property type="entry name" value="AS_sf"/>
</dbReference>
<dbReference type="Proteomes" id="UP001314170">
    <property type="component" value="Unassembled WGS sequence"/>
</dbReference>
<dbReference type="InterPro" id="IPR023631">
    <property type="entry name" value="Amidase_dom"/>
</dbReference>
<dbReference type="PANTHER" id="PTHR47968:SF75">
    <property type="entry name" value="CENTROMERE-ASSOCIATED PROTEIN E"/>
    <property type="match status" value="1"/>
</dbReference>
<name>A0AAV1SSX7_9ROSI</name>
<comment type="similarity">
    <text evidence="3">Belongs to the TRAFAC class myosin-kinesin ATPase superfamily. Kinesin family.</text>
</comment>
<protein>
    <recommendedName>
        <fullName evidence="4">Kinesin motor domain-containing protein</fullName>
    </recommendedName>
</protein>
<dbReference type="GO" id="GO:0007018">
    <property type="term" value="P:microtubule-based movement"/>
    <property type="evidence" value="ECO:0007669"/>
    <property type="project" value="InterPro"/>
</dbReference>